<proteinExistence type="predicted"/>
<gene>
    <name evidence="1" type="ORF">BDN72DRAFT_776080</name>
</gene>
<sequence>MIDLLAVNKQLRESLSSLNHVPWLSGTFCLTGTRVEILQLIQSWTRSANSQMFWLHGQAGSGKSTTVQTTFQWLQQNHIPSALYTCSKTQTELHSPLNVLPTLCYQLCMLDRVYGQYIASEFQNNPLLQSGLGHIATQLELLFLAPFQMARISFGHGVVVILDALDEC</sequence>
<evidence type="ECO:0000313" key="1">
    <source>
        <dbReference type="EMBL" id="TFK63267.1"/>
    </source>
</evidence>
<name>A0ACD3ACF7_9AGAR</name>
<evidence type="ECO:0000313" key="2">
    <source>
        <dbReference type="Proteomes" id="UP000308600"/>
    </source>
</evidence>
<organism evidence="1 2">
    <name type="scientific">Pluteus cervinus</name>
    <dbReference type="NCBI Taxonomy" id="181527"/>
    <lineage>
        <taxon>Eukaryota</taxon>
        <taxon>Fungi</taxon>
        <taxon>Dikarya</taxon>
        <taxon>Basidiomycota</taxon>
        <taxon>Agaricomycotina</taxon>
        <taxon>Agaricomycetes</taxon>
        <taxon>Agaricomycetidae</taxon>
        <taxon>Agaricales</taxon>
        <taxon>Pluteineae</taxon>
        <taxon>Pluteaceae</taxon>
        <taxon>Pluteus</taxon>
    </lineage>
</organism>
<dbReference type="Proteomes" id="UP000308600">
    <property type="component" value="Unassembled WGS sequence"/>
</dbReference>
<feature type="non-terminal residue" evidence="1">
    <location>
        <position position="168"/>
    </location>
</feature>
<protein>
    <submittedName>
        <fullName evidence="1">Uncharacterized protein</fullName>
    </submittedName>
</protein>
<dbReference type="EMBL" id="ML208531">
    <property type="protein sequence ID" value="TFK63267.1"/>
    <property type="molecule type" value="Genomic_DNA"/>
</dbReference>
<reference evidence="1 2" key="1">
    <citation type="journal article" date="2019" name="Nat. Ecol. Evol.">
        <title>Megaphylogeny resolves global patterns of mushroom evolution.</title>
        <authorList>
            <person name="Varga T."/>
            <person name="Krizsan K."/>
            <person name="Foldi C."/>
            <person name="Dima B."/>
            <person name="Sanchez-Garcia M."/>
            <person name="Sanchez-Ramirez S."/>
            <person name="Szollosi G.J."/>
            <person name="Szarkandi J.G."/>
            <person name="Papp V."/>
            <person name="Albert L."/>
            <person name="Andreopoulos W."/>
            <person name="Angelini C."/>
            <person name="Antonin V."/>
            <person name="Barry K.W."/>
            <person name="Bougher N.L."/>
            <person name="Buchanan P."/>
            <person name="Buyck B."/>
            <person name="Bense V."/>
            <person name="Catcheside P."/>
            <person name="Chovatia M."/>
            <person name="Cooper J."/>
            <person name="Damon W."/>
            <person name="Desjardin D."/>
            <person name="Finy P."/>
            <person name="Geml J."/>
            <person name="Haridas S."/>
            <person name="Hughes K."/>
            <person name="Justo A."/>
            <person name="Karasinski D."/>
            <person name="Kautmanova I."/>
            <person name="Kiss B."/>
            <person name="Kocsube S."/>
            <person name="Kotiranta H."/>
            <person name="LaButti K.M."/>
            <person name="Lechner B.E."/>
            <person name="Liimatainen K."/>
            <person name="Lipzen A."/>
            <person name="Lukacs Z."/>
            <person name="Mihaltcheva S."/>
            <person name="Morgado L.N."/>
            <person name="Niskanen T."/>
            <person name="Noordeloos M.E."/>
            <person name="Ohm R.A."/>
            <person name="Ortiz-Santana B."/>
            <person name="Ovrebo C."/>
            <person name="Racz N."/>
            <person name="Riley R."/>
            <person name="Savchenko A."/>
            <person name="Shiryaev A."/>
            <person name="Soop K."/>
            <person name="Spirin V."/>
            <person name="Szebenyi C."/>
            <person name="Tomsovsky M."/>
            <person name="Tulloss R.E."/>
            <person name="Uehling J."/>
            <person name="Grigoriev I.V."/>
            <person name="Vagvolgyi C."/>
            <person name="Papp T."/>
            <person name="Martin F.M."/>
            <person name="Miettinen O."/>
            <person name="Hibbett D.S."/>
            <person name="Nagy L.G."/>
        </authorList>
    </citation>
    <scope>NUCLEOTIDE SEQUENCE [LARGE SCALE GENOMIC DNA]</scope>
    <source>
        <strain evidence="1 2">NL-1719</strain>
    </source>
</reference>
<accession>A0ACD3ACF7</accession>
<keyword evidence="2" id="KW-1185">Reference proteome</keyword>